<accession>A0A563EPY6</accession>
<dbReference type="OrthoDB" id="7950418at2"/>
<dbReference type="Proteomes" id="UP000316639">
    <property type="component" value="Unassembled WGS sequence"/>
</dbReference>
<keyword evidence="2 6" id="KW-0812">Transmembrane</keyword>
<name>A0A563EPY6_9PSEU</name>
<evidence type="ECO:0000256" key="4">
    <source>
        <dbReference type="ARBA" id="ARBA00023136"/>
    </source>
</evidence>
<comment type="caution">
    <text evidence="7">The sequence shown here is derived from an EMBL/GenBank/DDBJ whole genome shotgun (WGS) entry which is preliminary data.</text>
</comment>
<evidence type="ECO:0000256" key="5">
    <source>
        <dbReference type="SAM" id="MobiDB-lite"/>
    </source>
</evidence>
<dbReference type="PANTHER" id="PTHR30168">
    <property type="entry name" value="PUTATIVE MEMBRANE PROTEIN YPFJ"/>
    <property type="match status" value="1"/>
</dbReference>
<dbReference type="AlphaFoldDB" id="A0A563EPY6"/>
<dbReference type="InterPro" id="IPR007343">
    <property type="entry name" value="Uncharacterised_pept_Zn_put"/>
</dbReference>
<evidence type="ECO:0008006" key="9">
    <source>
        <dbReference type="Google" id="ProtNLM"/>
    </source>
</evidence>
<keyword evidence="8" id="KW-1185">Reference proteome</keyword>
<keyword evidence="3 6" id="KW-1133">Transmembrane helix</keyword>
<evidence type="ECO:0000313" key="8">
    <source>
        <dbReference type="Proteomes" id="UP000316639"/>
    </source>
</evidence>
<feature type="compositionally biased region" description="Low complexity" evidence="5">
    <location>
        <begin position="55"/>
        <end position="82"/>
    </location>
</feature>
<evidence type="ECO:0000313" key="7">
    <source>
        <dbReference type="EMBL" id="TWP49410.1"/>
    </source>
</evidence>
<sequence>MPPPRRKNNGPIVALVLFGTVLLGVGTIGIIAATRSDRVSDAGYAGYSSASPTYTYSATTTTTTDTTAPSATTASKSTSTTPSKPPGPQAVYKLGDHPLFRGDLGTFDVNGCALPKMDYSPAGEDRFLQAALPCIEAMWKPVFQRTELPYQPVELQVFTGTTQTPCGSRQNNATAMYCRGVIYWPGGFYANEAGMPPHPGKYLGQLGHEYGHHIQWLSGMLKAADNAQYDAGGWDTRTGLELNRRKELQATCFGGMTLAPLSHGAIPLDVVNEGLSDASNRGDGSRTPDHGSTENNGRWVMHGHKTNRTNACNTWMANAADVA</sequence>
<evidence type="ECO:0000256" key="3">
    <source>
        <dbReference type="ARBA" id="ARBA00022989"/>
    </source>
</evidence>
<evidence type="ECO:0000256" key="1">
    <source>
        <dbReference type="ARBA" id="ARBA00004167"/>
    </source>
</evidence>
<feature type="compositionally biased region" description="Basic and acidic residues" evidence="5">
    <location>
        <begin position="283"/>
        <end position="292"/>
    </location>
</feature>
<dbReference type="PANTHER" id="PTHR30168:SF0">
    <property type="entry name" value="INNER MEMBRANE PROTEIN"/>
    <property type="match status" value="1"/>
</dbReference>
<protein>
    <recommendedName>
        <fullName evidence="9">Neutral zinc metallopeptidase</fullName>
    </recommendedName>
</protein>
<feature type="transmembrane region" description="Helical" evidence="6">
    <location>
        <begin position="12"/>
        <end position="33"/>
    </location>
</feature>
<keyword evidence="4 6" id="KW-0472">Membrane</keyword>
<evidence type="ECO:0000256" key="2">
    <source>
        <dbReference type="ARBA" id="ARBA00022692"/>
    </source>
</evidence>
<organism evidence="7 8">
    <name type="scientific">Lentzea tibetensis</name>
    <dbReference type="NCBI Taxonomy" id="2591470"/>
    <lineage>
        <taxon>Bacteria</taxon>
        <taxon>Bacillati</taxon>
        <taxon>Actinomycetota</taxon>
        <taxon>Actinomycetes</taxon>
        <taxon>Pseudonocardiales</taxon>
        <taxon>Pseudonocardiaceae</taxon>
        <taxon>Lentzea</taxon>
    </lineage>
</organism>
<feature type="region of interest" description="Disordered" evidence="5">
    <location>
        <begin position="276"/>
        <end position="301"/>
    </location>
</feature>
<proteinExistence type="predicted"/>
<comment type="subcellular location">
    <subcellularLocation>
        <location evidence="1">Membrane</location>
        <topology evidence="1">Single-pass membrane protein</topology>
    </subcellularLocation>
</comment>
<gene>
    <name evidence="7" type="ORF">FKR81_24910</name>
</gene>
<dbReference type="GO" id="GO:0016020">
    <property type="term" value="C:membrane"/>
    <property type="evidence" value="ECO:0007669"/>
    <property type="project" value="UniProtKB-SubCell"/>
</dbReference>
<evidence type="ECO:0000256" key="6">
    <source>
        <dbReference type="SAM" id="Phobius"/>
    </source>
</evidence>
<dbReference type="EMBL" id="VOBR01000016">
    <property type="protein sequence ID" value="TWP49410.1"/>
    <property type="molecule type" value="Genomic_DNA"/>
</dbReference>
<feature type="region of interest" description="Disordered" evidence="5">
    <location>
        <begin position="55"/>
        <end position="90"/>
    </location>
</feature>
<dbReference type="Pfam" id="PF04228">
    <property type="entry name" value="Zn_peptidase"/>
    <property type="match status" value="1"/>
</dbReference>
<reference evidence="7 8" key="1">
    <citation type="submission" date="2019-07" db="EMBL/GenBank/DDBJ databases">
        <title>Lentzea xizangensis sp. nov., isolated from Qinghai-Tibetan Plateau Soils.</title>
        <authorList>
            <person name="Huang J."/>
        </authorList>
    </citation>
    <scope>NUCLEOTIDE SEQUENCE [LARGE SCALE GENOMIC DNA]</scope>
    <source>
        <strain evidence="7 8">FXJ1.1311</strain>
    </source>
</reference>